<keyword evidence="1" id="KW-0805">Transcription regulation</keyword>
<dbReference type="AlphaFoldDB" id="U2YHX4"/>
<name>U2YHX4_9SPHN</name>
<reference evidence="6 7" key="1">
    <citation type="submission" date="2013-09" db="EMBL/GenBank/DDBJ databases">
        <title>Whole genome shotgun sequence of Novosphingobium tardaugens NBRC 16725.</title>
        <authorList>
            <person name="Isaki S."/>
            <person name="Hosoyama A."/>
            <person name="Tsuchikane K."/>
            <person name="Katsumata H."/>
            <person name="Ando Y."/>
            <person name="Yamazaki S."/>
            <person name="Fujita N."/>
        </authorList>
    </citation>
    <scope>NUCLEOTIDE SEQUENCE [LARGE SCALE GENOMIC DNA]</scope>
    <source>
        <strain evidence="6 7">NBRC 16725</strain>
    </source>
</reference>
<dbReference type="InterPro" id="IPR050109">
    <property type="entry name" value="HTH-type_TetR-like_transc_reg"/>
</dbReference>
<accession>U2YHX4</accession>
<dbReference type="PANTHER" id="PTHR30055:SF234">
    <property type="entry name" value="HTH-TYPE TRANSCRIPTIONAL REGULATOR BETI"/>
    <property type="match status" value="1"/>
</dbReference>
<keyword evidence="2 4" id="KW-0238">DNA-binding</keyword>
<dbReference type="GO" id="GO:0003700">
    <property type="term" value="F:DNA-binding transcription factor activity"/>
    <property type="evidence" value="ECO:0007669"/>
    <property type="project" value="TreeGrafter"/>
</dbReference>
<dbReference type="PRINTS" id="PR00455">
    <property type="entry name" value="HTHTETR"/>
</dbReference>
<evidence type="ECO:0000313" key="7">
    <source>
        <dbReference type="Proteomes" id="UP000016568"/>
    </source>
</evidence>
<proteinExistence type="predicted"/>
<keyword evidence="7" id="KW-1185">Reference proteome</keyword>
<gene>
    <name evidence="6" type="ORF">NT2_01_03620</name>
</gene>
<dbReference type="eggNOG" id="COG1309">
    <property type="taxonomic scope" value="Bacteria"/>
</dbReference>
<evidence type="ECO:0000259" key="5">
    <source>
        <dbReference type="PROSITE" id="PS50977"/>
    </source>
</evidence>
<dbReference type="Gene3D" id="1.10.357.10">
    <property type="entry name" value="Tetracycline Repressor, domain 2"/>
    <property type="match status" value="1"/>
</dbReference>
<feature type="DNA-binding region" description="H-T-H motif" evidence="4">
    <location>
        <begin position="27"/>
        <end position="46"/>
    </location>
</feature>
<evidence type="ECO:0000256" key="3">
    <source>
        <dbReference type="ARBA" id="ARBA00023163"/>
    </source>
</evidence>
<evidence type="ECO:0000256" key="4">
    <source>
        <dbReference type="PROSITE-ProRule" id="PRU00335"/>
    </source>
</evidence>
<dbReference type="GO" id="GO:0000976">
    <property type="term" value="F:transcription cis-regulatory region binding"/>
    <property type="evidence" value="ECO:0007669"/>
    <property type="project" value="TreeGrafter"/>
</dbReference>
<dbReference type="RefSeq" id="WP_021688499.1">
    <property type="nucleotide sequence ID" value="NZ_BASZ01000001.1"/>
</dbReference>
<dbReference type="PANTHER" id="PTHR30055">
    <property type="entry name" value="HTH-TYPE TRANSCRIPTIONAL REGULATOR RUTR"/>
    <property type="match status" value="1"/>
</dbReference>
<dbReference type="OrthoDB" id="2356263at2"/>
<dbReference type="SUPFAM" id="SSF46689">
    <property type="entry name" value="Homeodomain-like"/>
    <property type="match status" value="1"/>
</dbReference>
<feature type="domain" description="HTH tetR-type" evidence="5">
    <location>
        <begin position="4"/>
        <end position="64"/>
    </location>
</feature>
<keyword evidence="3" id="KW-0804">Transcription</keyword>
<dbReference type="Proteomes" id="UP000016568">
    <property type="component" value="Unassembled WGS sequence"/>
</dbReference>
<protein>
    <submittedName>
        <fullName evidence="6">Putative transcriptional regulator</fullName>
    </submittedName>
</protein>
<dbReference type="KEGG" id="ntd:EGO55_15340"/>
<comment type="caution">
    <text evidence="6">The sequence shown here is derived from an EMBL/GenBank/DDBJ whole genome shotgun (WGS) entry which is preliminary data.</text>
</comment>
<dbReference type="Pfam" id="PF00440">
    <property type="entry name" value="TetR_N"/>
    <property type="match status" value="1"/>
</dbReference>
<evidence type="ECO:0000256" key="1">
    <source>
        <dbReference type="ARBA" id="ARBA00023015"/>
    </source>
</evidence>
<dbReference type="InterPro" id="IPR036271">
    <property type="entry name" value="Tet_transcr_reg_TetR-rel_C_sf"/>
</dbReference>
<dbReference type="InterPro" id="IPR009057">
    <property type="entry name" value="Homeodomain-like_sf"/>
</dbReference>
<organism evidence="6 7">
    <name type="scientific">Caenibius tardaugens NBRC 16725</name>
    <dbReference type="NCBI Taxonomy" id="1219035"/>
    <lineage>
        <taxon>Bacteria</taxon>
        <taxon>Pseudomonadati</taxon>
        <taxon>Pseudomonadota</taxon>
        <taxon>Alphaproteobacteria</taxon>
        <taxon>Sphingomonadales</taxon>
        <taxon>Erythrobacteraceae</taxon>
        <taxon>Caenibius</taxon>
    </lineage>
</organism>
<dbReference type="PROSITE" id="PS50977">
    <property type="entry name" value="HTH_TETR_2"/>
    <property type="match status" value="1"/>
</dbReference>
<sequence>MTRPASIEQILSAASELFATRGYARTTMSQVAAAAGVSKGLPYVYFPSKQELLDGVHLRAVDRWLKATLAHLNEDNEPAILSLKKAFKYSILYSAGDPICRAIMAQDSNVVLPDSERVRDEIRRLNDEGFRRLLSEAINEGSVRDDLDLDTLILMWRATHDTLIHAQKDKLSWVPKRKSLEDLVDSAIEVLFNGITPRQEAPAQARQAV</sequence>
<dbReference type="SUPFAM" id="SSF48498">
    <property type="entry name" value="Tetracyclin repressor-like, C-terminal domain"/>
    <property type="match status" value="1"/>
</dbReference>
<dbReference type="InterPro" id="IPR001647">
    <property type="entry name" value="HTH_TetR"/>
</dbReference>
<dbReference type="EMBL" id="BASZ01000001">
    <property type="protein sequence ID" value="GAD47592.1"/>
    <property type="molecule type" value="Genomic_DNA"/>
</dbReference>
<evidence type="ECO:0000313" key="6">
    <source>
        <dbReference type="EMBL" id="GAD47592.1"/>
    </source>
</evidence>
<evidence type="ECO:0000256" key="2">
    <source>
        <dbReference type="ARBA" id="ARBA00023125"/>
    </source>
</evidence>